<dbReference type="OrthoDB" id="4192528at2"/>
<feature type="region of interest" description="Disordered" evidence="1">
    <location>
        <begin position="187"/>
        <end position="206"/>
    </location>
</feature>
<comment type="caution">
    <text evidence="2">The sequence shown here is derived from an EMBL/GenBank/DDBJ whole genome shotgun (WGS) entry which is preliminary data.</text>
</comment>
<keyword evidence="3" id="KW-1185">Reference proteome</keyword>
<evidence type="ECO:0000313" key="3">
    <source>
        <dbReference type="Proteomes" id="UP000327000"/>
    </source>
</evidence>
<dbReference type="EMBL" id="VOKX01000107">
    <property type="protein sequence ID" value="KAB7835562.1"/>
    <property type="molecule type" value="Genomic_DNA"/>
</dbReference>
<evidence type="ECO:0000256" key="1">
    <source>
        <dbReference type="SAM" id="MobiDB-lite"/>
    </source>
</evidence>
<accession>A0A5N5W1L4</accession>
<name>A0A5N5W1L4_STRMB</name>
<protein>
    <submittedName>
        <fullName evidence="2">Uncharacterized protein</fullName>
    </submittedName>
</protein>
<evidence type="ECO:0000313" key="2">
    <source>
        <dbReference type="EMBL" id="KAB7835562.1"/>
    </source>
</evidence>
<gene>
    <name evidence="2" type="ORF">FRZ00_27135</name>
</gene>
<dbReference type="RefSeq" id="WP_152265339.1">
    <property type="nucleotide sequence ID" value="NZ_VOKX01000107.1"/>
</dbReference>
<reference evidence="2 3" key="1">
    <citation type="journal article" date="2019" name="Microb. Cell Fact.">
        <title>Exploring novel herbicidin analogues by transcriptional regulator overexpression and MS/MS molecular networking.</title>
        <authorList>
            <person name="Shi Y."/>
            <person name="Gu R."/>
            <person name="Li Y."/>
            <person name="Wang X."/>
            <person name="Ren W."/>
            <person name="Li X."/>
            <person name="Wang L."/>
            <person name="Xie Y."/>
            <person name="Hong B."/>
        </authorList>
    </citation>
    <scope>NUCLEOTIDE SEQUENCE [LARGE SCALE GENOMIC DNA]</scope>
    <source>
        <strain evidence="2 3">US-43</strain>
    </source>
</reference>
<dbReference type="AlphaFoldDB" id="A0A5N5W1L4"/>
<feature type="compositionally biased region" description="Gly residues" evidence="1">
    <location>
        <begin position="197"/>
        <end position="206"/>
    </location>
</feature>
<proteinExistence type="predicted"/>
<organism evidence="2 3">
    <name type="scientific">Streptomyces mobaraensis</name>
    <name type="common">Streptoverticillium mobaraense</name>
    <dbReference type="NCBI Taxonomy" id="35621"/>
    <lineage>
        <taxon>Bacteria</taxon>
        <taxon>Bacillati</taxon>
        <taxon>Actinomycetota</taxon>
        <taxon>Actinomycetes</taxon>
        <taxon>Kitasatosporales</taxon>
        <taxon>Streptomycetaceae</taxon>
        <taxon>Streptomyces</taxon>
    </lineage>
</organism>
<sequence length="206" mass="22493">MTESVTNPAEQAAAALAADFPGLRQSHPRVFGAALTDVQLEPGAAGLTARYAWELYTVYVHVSQEDHLNRDDPKDQALHREIRAHATLLATSVTGTKDAKVRGHVEWPKLNQRPEMIFPTAYTVAPADCSDPRFASAVLVTVGMALDYARIATQHAVRHAAEAAEVVRWGRECPQGTRLSKWLREKKNERSAAHHGSAGGQPGLME</sequence>
<dbReference type="Proteomes" id="UP000327000">
    <property type="component" value="Unassembled WGS sequence"/>
</dbReference>